<proteinExistence type="inferred from homology"/>
<comment type="similarity">
    <text evidence="3 11">Belongs to the D-isomer specific 2-hydroxyacid dehydrogenase family.</text>
</comment>
<dbReference type="RefSeq" id="WP_091896950.1">
    <property type="nucleotide sequence ID" value="NZ_FOSJ01000015.1"/>
</dbReference>
<dbReference type="SUPFAM" id="SSF55021">
    <property type="entry name" value="ACT-like"/>
    <property type="match status" value="1"/>
</dbReference>
<evidence type="ECO:0000313" key="14">
    <source>
        <dbReference type="Proteomes" id="UP000199589"/>
    </source>
</evidence>
<evidence type="ECO:0000256" key="5">
    <source>
        <dbReference type="ARBA" id="ARBA00013143"/>
    </source>
</evidence>
<dbReference type="GO" id="GO:0004617">
    <property type="term" value="F:phosphoglycerate dehydrogenase activity"/>
    <property type="evidence" value="ECO:0007669"/>
    <property type="project" value="UniProtKB-EC"/>
</dbReference>
<name>A0A1I3XK77_9LACT</name>
<evidence type="ECO:0000259" key="12">
    <source>
        <dbReference type="PROSITE" id="PS51671"/>
    </source>
</evidence>
<dbReference type="EC" id="1.1.1.399" evidence="4"/>
<dbReference type="InterPro" id="IPR006139">
    <property type="entry name" value="D-isomer_2_OHA_DH_cat_dom"/>
</dbReference>
<dbReference type="InterPro" id="IPR006140">
    <property type="entry name" value="D-isomer_DH_NAD-bd"/>
</dbReference>
<feature type="domain" description="ACT" evidence="12">
    <location>
        <begin position="309"/>
        <end position="381"/>
    </location>
</feature>
<comment type="function">
    <text evidence="1">Catalyzes the reversible oxidation of 3-phospho-D-glycerate to 3-phosphonooxypyruvate, the first step of the phosphorylated L-serine biosynthesis pathway. Also catalyzes the reversible oxidation of 2-hydroxyglutarate to 2-oxoglutarate.</text>
</comment>
<dbReference type="SUPFAM" id="SSF51735">
    <property type="entry name" value="NAD(P)-binding Rossmann-fold domains"/>
    <property type="match status" value="1"/>
</dbReference>
<dbReference type="Pfam" id="PF02826">
    <property type="entry name" value="2-Hacid_dh_C"/>
    <property type="match status" value="1"/>
</dbReference>
<keyword evidence="7 11" id="KW-0560">Oxidoreductase</keyword>
<organism evidence="13 14">
    <name type="scientific">Marinilactibacillus piezotolerans</name>
    <dbReference type="NCBI Taxonomy" id="258723"/>
    <lineage>
        <taxon>Bacteria</taxon>
        <taxon>Bacillati</taxon>
        <taxon>Bacillota</taxon>
        <taxon>Bacilli</taxon>
        <taxon>Lactobacillales</taxon>
        <taxon>Carnobacteriaceae</taxon>
        <taxon>Marinilactibacillus</taxon>
    </lineage>
</organism>
<evidence type="ECO:0000313" key="13">
    <source>
        <dbReference type="EMBL" id="SFK19878.1"/>
    </source>
</evidence>
<sequence>MYDIKVIDSFTNKQLSRLKLAKAYVKDTDEPYGIMVRSSTVPDSLITDKLLVISRSGVGVNTINVEASTEQGVAVLNTPGVNANAVKEAVISTLFSVVRPLTKAAEMVQTLSGEDILLQAEARREEFIGRELQGKVIGVVGLGAIGVQIARSAYDLGMEVLGYARRDQGLDFLEQVDLDELLRQSHFVVIALPLTEETRGLLSEERLRQMKQGAYLFNFGRGPIVDTTGMLAVLKEDSLAGYYTDFPEEAYLGNDKVIMLPHIGGNTQEALEGGERLARKALSDFLIYGTVRDSVNFPSARQLFHLPYRVTLFYKETMDILPDIMQIFNQFDLRIGEMMTNRKGECVYVLIDLDNDQSQIERAIEKIETINDIKKVRLLKRPQYKKRRKVKKIIK</sequence>
<evidence type="ECO:0000256" key="4">
    <source>
        <dbReference type="ARBA" id="ARBA00013001"/>
    </source>
</evidence>
<dbReference type="InterPro" id="IPR036291">
    <property type="entry name" value="NAD(P)-bd_dom_sf"/>
</dbReference>
<dbReference type="AlphaFoldDB" id="A0A1I3XK77"/>
<evidence type="ECO:0000256" key="6">
    <source>
        <dbReference type="ARBA" id="ARBA00021582"/>
    </source>
</evidence>
<evidence type="ECO:0000256" key="1">
    <source>
        <dbReference type="ARBA" id="ARBA00003800"/>
    </source>
</evidence>
<dbReference type="EC" id="1.1.1.95" evidence="5"/>
<keyword evidence="14" id="KW-1185">Reference proteome</keyword>
<comment type="catalytic activity">
    <reaction evidence="9">
        <text>(R)-2-hydroxyglutarate + NAD(+) = 2-oxoglutarate + NADH + H(+)</text>
        <dbReference type="Rhea" id="RHEA:49612"/>
        <dbReference type="ChEBI" id="CHEBI:15378"/>
        <dbReference type="ChEBI" id="CHEBI:15801"/>
        <dbReference type="ChEBI" id="CHEBI:16810"/>
        <dbReference type="ChEBI" id="CHEBI:57540"/>
        <dbReference type="ChEBI" id="CHEBI:57945"/>
        <dbReference type="EC" id="1.1.1.399"/>
    </reaction>
</comment>
<dbReference type="UniPathway" id="UPA00135">
    <property type="reaction ID" value="UER00196"/>
</dbReference>
<evidence type="ECO:0000256" key="7">
    <source>
        <dbReference type="ARBA" id="ARBA00023002"/>
    </source>
</evidence>
<gene>
    <name evidence="13" type="ORF">SAMN04488569_101511</name>
</gene>
<dbReference type="EMBL" id="FOSJ01000015">
    <property type="protein sequence ID" value="SFK19878.1"/>
    <property type="molecule type" value="Genomic_DNA"/>
</dbReference>
<dbReference type="GO" id="GO:0051287">
    <property type="term" value="F:NAD binding"/>
    <property type="evidence" value="ECO:0007669"/>
    <property type="project" value="InterPro"/>
</dbReference>
<dbReference type="InterPro" id="IPR002912">
    <property type="entry name" value="ACT_dom"/>
</dbReference>
<dbReference type="OrthoDB" id="9805416at2"/>
<dbReference type="SUPFAM" id="SSF52283">
    <property type="entry name" value="Formate/glycerate dehydrogenase catalytic domain-like"/>
    <property type="match status" value="1"/>
</dbReference>
<protein>
    <recommendedName>
        <fullName evidence="6">D-3-phosphoglycerate dehydrogenase</fullName>
        <ecNumber evidence="4">1.1.1.399</ecNumber>
        <ecNumber evidence="5">1.1.1.95</ecNumber>
    </recommendedName>
    <alternativeName>
        <fullName evidence="8">2-oxoglutarate reductase</fullName>
    </alternativeName>
</protein>
<dbReference type="InterPro" id="IPR045865">
    <property type="entry name" value="ACT-like_dom_sf"/>
</dbReference>
<evidence type="ECO:0000256" key="8">
    <source>
        <dbReference type="ARBA" id="ARBA00030455"/>
    </source>
</evidence>
<comment type="pathway">
    <text evidence="2">Amino-acid biosynthesis; L-serine biosynthesis; L-serine from 3-phospho-D-glycerate: step 1/3.</text>
</comment>
<reference evidence="14" key="1">
    <citation type="submission" date="2016-10" db="EMBL/GenBank/DDBJ databases">
        <authorList>
            <person name="Varghese N."/>
            <person name="Submissions S."/>
        </authorList>
    </citation>
    <scope>NUCLEOTIDE SEQUENCE [LARGE SCALE GENOMIC DNA]</scope>
    <source>
        <strain evidence="14">DSM 16108</strain>
    </source>
</reference>
<evidence type="ECO:0000256" key="2">
    <source>
        <dbReference type="ARBA" id="ARBA00005216"/>
    </source>
</evidence>
<dbReference type="PROSITE" id="PS00671">
    <property type="entry name" value="D_2_HYDROXYACID_DH_3"/>
    <property type="match status" value="1"/>
</dbReference>
<dbReference type="PANTHER" id="PTHR42938:SF47">
    <property type="entry name" value="HYDROXYPYRUVATE REDUCTASE"/>
    <property type="match status" value="1"/>
</dbReference>
<dbReference type="Pfam" id="PF00389">
    <property type="entry name" value="2-Hacid_dh"/>
    <property type="match status" value="1"/>
</dbReference>
<dbReference type="PANTHER" id="PTHR42938">
    <property type="entry name" value="FORMATE DEHYDROGENASE 1"/>
    <property type="match status" value="1"/>
</dbReference>
<dbReference type="Gene3D" id="3.40.50.720">
    <property type="entry name" value="NAD(P)-binding Rossmann-like Domain"/>
    <property type="match status" value="2"/>
</dbReference>
<comment type="catalytic activity">
    <reaction evidence="10">
        <text>(2R)-3-phosphoglycerate + NAD(+) = 3-phosphooxypyruvate + NADH + H(+)</text>
        <dbReference type="Rhea" id="RHEA:12641"/>
        <dbReference type="ChEBI" id="CHEBI:15378"/>
        <dbReference type="ChEBI" id="CHEBI:18110"/>
        <dbReference type="ChEBI" id="CHEBI:57540"/>
        <dbReference type="ChEBI" id="CHEBI:57945"/>
        <dbReference type="ChEBI" id="CHEBI:58272"/>
        <dbReference type="EC" id="1.1.1.95"/>
    </reaction>
</comment>
<dbReference type="PROSITE" id="PS51671">
    <property type="entry name" value="ACT"/>
    <property type="match status" value="1"/>
</dbReference>
<dbReference type="STRING" id="258723.GCA_900169305_01710"/>
<dbReference type="InterPro" id="IPR029753">
    <property type="entry name" value="D-isomer_DH_CS"/>
</dbReference>
<evidence type="ECO:0000256" key="10">
    <source>
        <dbReference type="ARBA" id="ARBA00048731"/>
    </source>
</evidence>
<evidence type="ECO:0000256" key="11">
    <source>
        <dbReference type="RuleBase" id="RU003719"/>
    </source>
</evidence>
<evidence type="ECO:0000256" key="3">
    <source>
        <dbReference type="ARBA" id="ARBA00005854"/>
    </source>
</evidence>
<dbReference type="Proteomes" id="UP000199589">
    <property type="component" value="Unassembled WGS sequence"/>
</dbReference>
<accession>A0A1I3XK77</accession>
<evidence type="ECO:0000256" key="9">
    <source>
        <dbReference type="ARBA" id="ARBA00048126"/>
    </source>
</evidence>